<evidence type="ECO:0000313" key="2">
    <source>
        <dbReference type="Proteomes" id="UP000774326"/>
    </source>
</evidence>
<reference evidence="1" key="2">
    <citation type="submission" date="2021-01" db="EMBL/GenBank/DDBJ databases">
        <authorList>
            <person name="Schikora-Tamarit M.A."/>
        </authorList>
    </citation>
    <scope>NUCLEOTIDE SEQUENCE</scope>
    <source>
        <strain evidence="1">CBS2887</strain>
    </source>
</reference>
<comment type="caution">
    <text evidence="1">The sequence shown here is derived from an EMBL/GenBank/DDBJ whole genome shotgun (WGS) entry which is preliminary data.</text>
</comment>
<dbReference type="AlphaFoldDB" id="A0A9P8Q7C1"/>
<proteinExistence type="predicted"/>
<evidence type="ECO:0000313" key="1">
    <source>
        <dbReference type="EMBL" id="KAH3685697.1"/>
    </source>
</evidence>
<reference evidence="1" key="1">
    <citation type="journal article" date="2021" name="Open Biol.">
        <title>Shared evolutionary footprints suggest mitochondrial oxidative damage underlies multiple complex I losses in fungi.</title>
        <authorList>
            <person name="Schikora-Tamarit M.A."/>
            <person name="Marcet-Houben M."/>
            <person name="Nosek J."/>
            <person name="Gabaldon T."/>
        </authorList>
    </citation>
    <scope>NUCLEOTIDE SEQUENCE</scope>
    <source>
        <strain evidence="1">CBS2887</strain>
    </source>
</reference>
<keyword evidence="2" id="KW-1185">Reference proteome</keyword>
<sequence length="109" mass="11094">MIHCTKLCPYFDSSLDLWTGSVASVVGSVVVVVVELESAGSGSSIVASGEIPICPFGAVASELTRSSVFSTFSSTFSDSVIKGSSVFISLLLIASGVSAFCSEDLLASS</sequence>
<name>A0A9P8Q7C1_WICPI</name>
<dbReference type="EMBL" id="JAEUBG010001839">
    <property type="protein sequence ID" value="KAH3685697.1"/>
    <property type="molecule type" value="Genomic_DNA"/>
</dbReference>
<dbReference type="Proteomes" id="UP000774326">
    <property type="component" value="Unassembled WGS sequence"/>
</dbReference>
<organism evidence="1 2">
    <name type="scientific">Wickerhamomyces pijperi</name>
    <name type="common">Yeast</name>
    <name type="synonym">Pichia pijperi</name>
    <dbReference type="NCBI Taxonomy" id="599730"/>
    <lineage>
        <taxon>Eukaryota</taxon>
        <taxon>Fungi</taxon>
        <taxon>Dikarya</taxon>
        <taxon>Ascomycota</taxon>
        <taxon>Saccharomycotina</taxon>
        <taxon>Saccharomycetes</taxon>
        <taxon>Phaffomycetales</taxon>
        <taxon>Wickerhamomycetaceae</taxon>
        <taxon>Wickerhamomyces</taxon>
    </lineage>
</organism>
<accession>A0A9P8Q7C1</accession>
<protein>
    <submittedName>
        <fullName evidence="1">Uncharacterized protein</fullName>
    </submittedName>
</protein>
<gene>
    <name evidence="1" type="ORF">WICPIJ_003338</name>
</gene>